<dbReference type="EMBL" id="LXQA010455246">
    <property type="protein sequence ID" value="MCI52938.1"/>
    <property type="molecule type" value="Genomic_DNA"/>
</dbReference>
<dbReference type="AlphaFoldDB" id="A0A392SVP0"/>
<proteinExistence type="predicted"/>
<feature type="non-terminal residue" evidence="1">
    <location>
        <position position="64"/>
    </location>
</feature>
<evidence type="ECO:0000313" key="1">
    <source>
        <dbReference type="EMBL" id="MCI52938.1"/>
    </source>
</evidence>
<protein>
    <submittedName>
        <fullName evidence="1">Uncharacterized protein</fullName>
    </submittedName>
</protein>
<dbReference type="Proteomes" id="UP000265520">
    <property type="component" value="Unassembled WGS sequence"/>
</dbReference>
<accession>A0A392SVP0</accession>
<comment type="caution">
    <text evidence="1">The sequence shown here is derived from an EMBL/GenBank/DDBJ whole genome shotgun (WGS) entry which is preliminary data.</text>
</comment>
<name>A0A392SVP0_9FABA</name>
<reference evidence="1 2" key="1">
    <citation type="journal article" date="2018" name="Front. Plant Sci.">
        <title>Red Clover (Trifolium pratense) and Zigzag Clover (T. medium) - A Picture of Genomic Similarities and Differences.</title>
        <authorList>
            <person name="Dluhosova J."/>
            <person name="Istvanek J."/>
            <person name="Nedelnik J."/>
            <person name="Repkova J."/>
        </authorList>
    </citation>
    <scope>NUCLEOTIDE SEQUENCE [LARGE SCALE GENOMIC DNA]</scope>
    <source>
        <strain evidence="2">cv. 10/8</strain>
        <tissue evidence="1">Leaf</tissue>
    </source>
</reference>
<evidence type="ECO:0000313" key="2">
    <source>
        <dbReference type="Proteomes" id="UP000265520"/>
    </source>
</evidence>
<keyword evidence="2" id="KW-1185">Reference proteome</keyword>
<organism evidence="1 2">
    <name type="scientific">Trifolium medium</name>
    <dbReference type="NCBI Taxonomy" id="97028"/>
    <lineage>
        <taxon>Eukaryota</taxon>
        <taxon>Viridiplantae</taxon>
        <taxon>Streptophyta</taxon>
        <taxon>Embryophyta</taxon>
        <taxon>Tracheophyta</taxon>
        <taxon>Spermatophyta</taxon>
        <taxon>Magnoliopsida</taxon>
        <taxon>eudicotyledons</taxon>
        <taxon>Gunneridae</taxon>
        <taxon>Pentapetalae</taxon>
        <taxon>rosids</taxon>
        <taxon>fabids</taxon>
        <taxon>Fabales</taxon>
        <taxon>Fabaceae</taxon>
        <taxon>Papilionoideae</taxon>
        <taxon>50 kb inversion clade</taxon>
        <taxon>NPAAA clade</taxon>
        <taxon>Hologalegina</taxon>
        <taxon>IRL clade</taxon>
        <taxon>Trifolieae</taxon>
        <taxon>Trifolium</taxon>
    </lineage>
</organism>
<sequence>MSDSYFLLEGGLPKVRSCPNLFDEIELLTEYLVVHFLFERLLSRCDGSPTSTGMTASVPYTIRN</sequence>